<proteinExistence type="predicted"/>
<evidence type="ECO:0000256" key="9">
    <source>
        <dbReference type="ARBA" id="ARBA00030464"/>
    </source>
</evidence>
<evidence type="ECO:0000256" key="4">
    <source>
        <dbReference type="ARBA" id="ARBA00022598"/>
    </source>
</evidence>
<dbReference type="PANTHER" id="PTHR11922:SF2">
    <property type="entry name" value="GMP SYNTHASE [GLUTAMINE-HYDROLYZING]"/>
    <property type="match status" value="1"/>
</dbReference>
<dbReference type="InterPro" id="IPR011063">
    <property type="entry name" value="TilS/TtcA_N"/>
</dbReference>
<evidence type="ECO:0000259" key="12">
    <source>
        <dbReference type="PROSITE" id="PS51553"/>
    </source>
</evidence>
<dbReference type="PANTHER" id="PTHR11922">
    <property type="entry name" value="GMP SYNTHASE-RELATED"/>
    <property type="match status" value="1"/>
</dbReference>
<dbReference type="Gene3D" id="3.30.300.10">
    <property type="match status" value="2"/>
</dbReference>
<keyword evidence="8 11" id="KW-0067">ATP-binding</keyword>
<evidence type="ECO:0000313" key="13">
    <source>
        <dbReference type="EMBL" id="WEU40097.1"/>
    </source>
</evidence>
<reference evidence="13" key="1">
    <citation type="journal article" date="2017" name="Nature">
        <title>Asgard archaea illuminate the origin of eukaryotic cellular complexity.</title>
        <authorList>
            <person name="Zaremba-Niedzwiedzka K."/>
            <person name="Caceres E.F."/>
            <person name="Saw J.H."/>
            <person name="Backstrom D."/>
            <person name="Juzokaite L."/>
            <person name="Vancaester E."/>
            <person name="Seitz K.W."/>
            <person name="Anantharaman K."/>
            <person name="Starnawski P."/>
            <person name="Kjeldsen K.U."/>
            <person name="Scott M.B."/>
            <person name="Nunoura T."/>
            <person name="Banfield J.F."/>
            <person name="Schramm A."/>
            <person name="Baker B.J."/>
            <person name="Spang A."/>
            <person name="Ettema T.J.G."/>
        </authorList>
    </citation>
    <scope>NUCLEOTIDE SEQUENCE</scope>
    <source>
        <strain evidence="13">LCB_4</strain>
    </source>
</reference>
<dbReference type="Proteomes" id="UP000186851">
    <property type="component" value="Chromosome"/>
</dbReference>
<keyword evidence="7 11" id="KW-0658">Purine biosynthesis</keyword>
<dbReference type="Pfam" id="PF00958">
    <property type="entry name" value="GMP_synt_C"/>
    <property type="match status" value="1"/>
</dbReference>
<comment type="pathway">
    <text evidence="2">Purine metabolism; GMP biosynthesis; GMP from XMP (L-Gln route): step 1/1.</text>
</comment>
<dbReference type="KEGG" id="oyw:OdinLCB4_006400"/>
<gene>
    <name evidence="13" type="ORF">OdinLCB4_006400</name>
</gene>
<dbReference type="EC" id="6.3.5.2" evidence="3"/>
<sequence>MAFNEEKFVKKQIEELRRVLKDEKALIAVSGGVDSTTCAVLAHKALGDNLVCVTIDTGFMRTGEPQWVAALLSKPPLNLPMRIYDGVERFYSALRGLEDAEEKRKAFRETFYTILGEIAREESCRFLIQGTIAPDWIETRGGIKSQHNILTQIGINPVEKYGFQVVEPLMYLYKDQVRKVARYLQIPQVLSERQPFPGPGLLVRVVGRFNEEKIRVLKNATQLTEGRLAQFNTQQYFAAILDNVNINESMRDKIDELKRSAEEALQTAGLNVSVQVLKNKATGVKGDVRAYGHIAVLEVFKNGEVYIPPVKELVKLHVALVAKNPDFTRILYLVSDKRHGDYLIAIRAITTRDFMTASVADIQPNVLAELGSNIMRENVNVAAVYYDITQKPPATIEFE</sequence>
<evidence type="ECO:0000256" key="11">
    <source>
        <dbReference type="PROSITE-ProRule" id="PRU00886"/>
    </source>
</evidence>
<dbReference type="Gene3D" id="3.40.50.620">
    <property type="entry name" value="HUPs"/>
    <property type="match status" value="1"/>
</dbReference>
<keyword evidence="5 11" id="KW-0547">Nucleotide-binding</keyword>
<dbReference type="AlphaFoldDB" id="A0AAF0D1U5"/>
<dbReference type="SUPFAM" id="SSF54810">
    <property type="entry name" value="GMP synthetase C-terminal dimerisation domain"/>
    <property type="match status" value="1"/>
</dbReference>
<comment type="function">
    <text evidence="1">Catalyzes the synthesis of GMP from XMP.</text>
</comment>
<feature type="domain" description="GMPS ATP-PPase" evidence="12">
    <location>
        <begin position="3"/>
        <end position="193"/>
    </location>
</feature>
<evidence type="ECO:0000256" key="6">
    <source>
        <dbReference type="ARBA" id="ARBA00022749"/>
    </source>
</evidence>
<organism evidence="13 14">
    <name type="scientific">Odinarchaeota yellowstonii (strain LCB_4)</name>
    <dbReference type="NCBI Taxonomy" id="1841599"/>
    <lineage>
        <taxon>Archaea</taxon>
        <taxon>Promethearchaeati</taxon>
        <taxon>Candidatus Odinarchaeota</taxon>
        <taxon>Candidatus Odinarchaeia</taxon>
        <taxon>Candidatus Odinarchaeales</taxon>
        <taxon>Candidatus Odinarchaeaceae</taxon>
        <taxon>Candidatus Odinarchaeum</taxon>
    </lineage>
</organism>
<dbReference type="Pfam" id="PF01171">
    <property type="entry name" value="ATP_bind_3"/>
    <property type="match status" value="1"/>
</dbReference>
<dbReference type="PROSITE" id="PS51553">
    <property type="entry name" value="GMPS_ATP_PPASE"/>
    <property type="match status" value="1"/>
</dbReference>
<evidence type="ECO:0000256" key="7">
    <source>
        <dbReference type="ARBA" id="ARBA00022755"/>
    </source>
</evidence>
<keyword evidence="4" id="KW-0436">Ligase</keyword>
<dbReference type="GO" id="GO:0005524">
    <property type="term" value="F:ATP binding"/>
    <property type="evidence" value="ECO:0007669"/>
    <property type="project" value="UniProtKB-UniRule"/>
</dbReference>
<protein>
    <recommendedName>
        <fullName evidence="3">GMP synthase (glutamine-hydrolyzing)</fullName>
        <ecNumber evidence="3">6.3.5.2</ecNumber>
    </recommendedName>
    <alternativeName>
        <fullName evidence="9">GMP synthetase</fullName>
    </alternativeName>
</protein>
<dbReference type="EMBL" id="CP091871">
    <property type="protein sequence ID" value="WEU40097.1"/>
    <property type="molecule type" value="Genomic_DNA"/>
</dbReference>
<dbReference type="CDD" id="cd01997">
    <property type="entry name" value="GMP_synthase_C"/>
    <property type="match status" value="1"/>
</dbReference>
<evidence type="ECO:0000256" key="5">
    <source>
        <dbReference type="ARBA" id="ARBA00022741"/>
    </source>
</evidence>
<reference evidence="13" key="2">
    <citation type="journal article" date="2022" name="Nat. Microbiol.">
        <title>A closed Candidatus Odinarchaeum chromosome exposes Asgard archaeal viruses.</title>
        <authorList>
            <person name="Tamarit D."/>
            <person name="Caceres E.F."/>
            <person name="Krupovic M."/>
            <person name="Nijland R."/>
            <person name="Eme L."/>
            <person name="Robinson N.P."/>
            <person name="Ettema T.J.G."/>
        </authorList>
    </citation>
    <scope>NUCLEOTIDE SEQUENCE</scope>
    <source>
        <strain evidence="13">LCB_4</strain>
    </source>
</reference>
<feature type="binding site" evidence="11">
    <location>
        <begin position="30"/>
        <end position="36"/>
    </location>
    <ligand>
        <name>ATP</name>
        <dbReference type="ChEBI" id="CHEBI:30616"/>
    </ligand>
</feature>
<dbReference type="InterPro" id="IPR001674">
    <property type="entry name" value="GMP_synth_C"/>
</dbReference>
<keyword evidence="6 11" id="KW-0332">GMP biosynthesis</keyword>
<evidence type="ECO:0000256" key="3">
    <source>
        <dbReference type="ARBA" id="ARBA00012746"/>
    </source>
</evidence>
<name>A0AAF0D1U5_ODILC</name>
<evidence type="ECO:0000313" key="14">
    <source>
        <dbReference type="Proteomes" id="UP000186851"/>
    </source>
</evidence>
<dbReference type="InterPro" id="IPR025777">
    <property type="entry name" value="GMPS_ATP_PPase_dom"/>
</dbReference>
<dbReference type="GO" id="GO:0005829">
    <property type="term" value="C:cytosol"/>
    <property type="evidence" value="ECO:0007669"/>
    <property type="project" value="TreeGrafter"/>
</dbReference>
<accession>A0AAF0D1U5</accession>
<evidence type="ECO:0000256" key="8">
    <source>
        <dbReference type="ARBA" id="ARBA00022840"/>
    </source>
</evidence>
<comment type="catalytic activity">
    <reaction evidence="10">
        <text>XMP + L-glutamine + ATP + H2O = GMP + L-glutamate + AMP + diphosphate + 2 H(+)</text>
        <dbReference type="Rhea" id="RHEA:11680"/>
        <dbReference type="ChEBI" id="CHEBI:15377"/>
        <dbReference type="ChEBI" id="CHEBI:15378"/>
        <dbReference type="ChEBI" id="CHEBI:29985"/>
        <dbReference type="ChEBI" id="CHEBI:30616"/>
        <dbReference type="ChEBI" id="CHEBI:33019"/>
        <dbReference type="ChEBI" id="CHEBI:57464"/>
        <dbReference type="ChEBI" id="CHEBI:58115"/>
        <dbReference type="ChEBI" id="CHEBI:58359"/>
        <dbReference type="ChEBI" id="CHEBI:456215"/>
        <dbReference type="EC" id="6.3.5.2"/>
    </reaction>
</comment>
<evidence type="ECO:0000256" key="2">
    <source>
        <dbReference type="ARBA" id="ARBA00005153"/>
    </source>
</evidence>
<dbReference type="GO" id="GO:0003921">
    <property type="term" value="F:GMP synthase activity"/>
    <property type="evidence" value="ECO:0007669"/>
    <property type="project" value="InterPro"/>
</dbReference>
<evidence type="ECO:0000256" key="10">
    <source>
        <dbReference type="ARBA" id="ARBA00049404"/>
    </source>
</evidence>
<dbReference type="InterPro" id="IPR014729">
    <property type="entry name" value="Rossmann-like_a/b/a_fold"/>
</dbReference>
<dbReference type="SUPFAM" id="SSF52402">
    <property type="entry name" value="Adenine nucleotide alpha hydrolases-like"/>
    <property type="match status" value="1"/>
</dbReference>
<evidence type="ECO:0000256" key="1">
    <source>
        <dbReference type="ARBA" id="ARBA00002332"/>
    </source>
</evidence>